<dbReference type="EMBL" id="MU251248">
    <property type="protein sequence ID" value="KAG9256421.1"/>
    <property type="molecule type" value="Genomic_DNA"/>
</dbReference>
<name>A0A9P7ZQU5_9HYPO</name>
<evidence type="ECO:0000313" key="2">
    <source>
        <dbReference type="EMBL" id="KAG9256421.1"/>
    </source>
</evidence>
<dbReference type="RefSeq" id="XP_046120345.1">
    <property type="nucleotide sequence ID" value="XM_046260338.1"/>
</dbReference>
<protein>
    <submittedName>
        <fullName evidence="2">Uncharacterized protein</fullName>
    </submittedName>
</protein>
<sequence>MFLTAKFPLNMGVARSLGILILSIGLVPFARINFPQSRQADKPASSRSCCCAQLLLRDNFLPCPPKFSRITQKKGSCEPARSPAHCQWQSDPQTYGTCFSHARACKQASKQARTQITTYYNKPRKGGRVK</sequence>
<feature type="transmembrane region" description="Helical" evidence="1">
    <location>
        <begin position="12"/>
        <end position="32"/>
    </location>
</feature>
<keyword evidence="3" id="KW-1185">Reference proteome</keyword>
<dbReference type="AlphaFoldDB" id="A0A9P7ZQU5"/>
<proteinExistence type="predicted"/>
<accession>A0A9P7ZQU5</accession>
<comment type="caution">
    <text evidence="2">The sequence shown here is derived from an EMBL/GenBank/DDBJ whole genome shotgun (WGS) entry which is preliminary data.</text>
</comment>
<organism evidence="2 3">
    <name type="scientific">Emericellopsis atlantica</name>
    <dbReference type="NCBI Taxonomy" id="2614577"/>
    <lineage>
        <taxon>Eukaryota</taxon>
        <taxon>Fungi</taxon>
        <taxon>Dikarya</taxon>
        <taxon>Ascomycota</taxon>
        <taxon>Pezizomycotina</taxon>
        <taxon>Sordariomycetes</taxon>
        <taxon>Hypocreomycetidae</taxon>
        <taxon>Hypocreales</taxon>
        <taxon>Bionectriaceae</taxon>
        <taxon>Emericellopsis</taxon>
    </lineage>
</organism>
<dbReference type="Proteomes" id="UP000887229">
    <property type="component" value="Unassembled WGS sequence"/>
</dbReference>
<gene>
    <name evidence="2" type="ORF">F5Z01DRAFT_509701</name>
</gene>
<reference evidence="2" key="1">
    <citation type="journal article" date="2021" name="IMA Fungus">
        <title>Genomic characterization of three marine fungi, including Emericellopsis atlantica sp. nov. with signatures of a generalist lifestyle and marine biomass degradation.</title>
        <authorList>
            <person name="Hagestad O.C."/>
            <person name="Hou L."/>
            <person name="Andersen J.H."/>
            <person name="Hansen E.H."/>
            <person name="Altermark B."/>
            <person name="Li C."/>
            <person name="Kuhnert E."/>
            <person name="Cox R.J."/>
            <person name="Crous P.W."/>
            <person name="Spatafora J.W."/>
            <person name="Lail K."/>
            <person name="Amirebrahimi M."/>
            <person name="Lipzen A."/>
            <person name="Pangilinan J."/>
            <person name="Andreopoulos W."/>
            <person name="Hayes R.D."/>
            <person name="Ng V."/>
            <person name="Grigoriev I.V."/>
            <person name="Jackson S.A."/>
            <person name="Sutton T.D.S."/>
            <person name="Dobson A.D.W."/>
            <person name="Rama T."/>
        </authorList>
    </citation>
    <scope>NUCLEOTIDE SEQUENCE</scope>
    <source>
        <strain evidence="2">TS7</strain>
    </source>
</reference>
<dbReference type="GeneID" id="70291241"/>
<evidence type="ECO:0000256" key="1">
    <source>
        <dbReference type="SAM" id="Phobius"/>
    </source>
</evidence>
<keyword evidence="1" id="KW-1133">Transmembrane helix</keyword>
<keyword evidence="1" id="KW-0472">Membrane</keyword>
<evidence type="ECO:0000313" key="3">
    <source>
        <dbReference type="Proteomes" id="UP000887229"/>
    </source>
</evidence>
<keyword evidence="1" id="KW-0812">Transmembrane</keyword>